<protein>
    <submittedName>
        <fullName evidence="2">ABC-2 type transport system permease protein</fullName>
    </submittedName>
</protein>
<dbReference type="Proteomes" id="UP000552644">
    <property type="component" value="Unassembled WGS sequence"/>
</dbReference>
<feature type="transmembrane region" description="Helical" evidence="1">
    <location>
        <begin position="242"/>
        <end position="263"/>
    </location>
</feature>
<feature type="transmembrane region" description="Helical" evidence="1">
    <location>
        <begin position="39"/>
        <end position="62"/>
    </location>
</feature>
<evidence type="ECO:0000313" key="3">
    <source>
        <dbReference type="Proteomes" id="UP000552644"/>
    </source>
</evidence>
<keyword evidence="1" id="KW-1133">Transmembrane helix</keyword>
<evidence type="ECO:0000313" key="2">
    <source>
        <dbReference type="EMBL" id="MBB4914186.1"/>
    </source>
</evidence>
<feature type="transmembrane region" description="Helical" evidence="1">
    <location>
        <begin position="425"/>
        <end position="445"/>
    </location>
</feature>
<organism evidence="2 3">
    <name type="scientific">Streptosporangium saharense</name>
    <dbReference type="NCBI Taxonomy" id="1706840"/>
    <lineage>
        <taxon>Bacteria</taxon>
        <taxon>Bacillati</taxon>
        <taxon>Actinomycetota</taxon>
        <taxon>Actinomycetes</taxon>
        <taxon>Streptosporangiales</taxon>
        <taxon>Streptosporangiaceae</taxon>
        <taxon>Streptosporangium</taxon>
    </lineage>
</organism>
<feature type="transmembrane region" description="Helical" evidence="1">
    <location>
        <begin position="493"/>
        <end position="511"/>
    </location>
</feature>
<proteinExistence type="predicted"/>
<sequence length="534" mass="54508">MAGRDLGVTERAARVGPLLFVRLKLRLVAGNLRGNGVRVAGFVFTVIAALVVAGLGFLGVSALRFAPAQIAADVGIVLFTVFLVSWAIVPLLAFGLDDTLDPSRLALLPLRTGQLATGMFAASITGVWPISALVVMSGAVFGIATGLGGVLLGIVAVLLEFALCIVTSRLITTSMSGVMRTRRGRDVLAVSVVLFALAGQIPNLVLNGGFSTDPARTLHAMASVLRWTPPGLAAHAIADGGLVGLAELVVLAVLVLVIGRLWIAALNRALVTPDASTQGASVRNSRGLLARFLPDGQLAAVATKELKYARRDPRGRVLWFTSLAVTGVMAFSLSRGDGVGGPGLVVGPACLGAVMIALQSANSFGIDGRSLWMNAVTYGTGREWRIDLTGRHLAVATIGAPLLAVLAVAASLLAGDLALAVPGALTAWGVLGVGLGIGAVTSVLVPYSVPDRLNAFTGAVPGQGGIAFVASFGAMIGGGLLALPVALPVLLGATWVSVLAVPYGLLISWAGRRLAGNIGFRRYPELVGAVSQGG</sequence>
<feature type="transmembrane region" description="Helical" evidence="1">
    <location>
        <begin position="392"/>
        <end position="413"/>
    </location>
</feature>
<accession>A0A7W7QJF6</accession>
<feature type="transmembrane region" description="Helical" evidence="1">
    <location>
        <begin position="187"/>
        <end position="206"/>
    </location>
</feature>
<evidence type="ECO:0000256" key="1">
    <source>
        <dbReference type="SAM" id="Phobius"/>
    </source>
</evidence>
<reference evidence="2 3" key="1">
    <citation type="submission" date="2020-08" db="EMBL/GenBank/DDBJ databases">
        <title>Genomic Encyclopedia of Type Strains, Phase III (KMG-III): the genomes of soil and plant-associated and newly described type strains.</title>
        <authorList>
            <person name="Whitman W."/>
        </authorList>
    </citation>
    <scope>NUCLEOTIDE SEQUENCE [LARGE SCALE GENOMIC DNA]</scope>
    <source>
        <strain evidence="2 3">CECT 8840</strain>
    </source>
</reference>
<dbReference type="AlphaFoldDB" id="A0A7W7QJF6"/>
<dbReference type="RefSeq" id="WP_184712872.1">
    <property type="nucleotide sequence ID" value="NZ_JACHJP010000001.1"/>
</dbReference>
<feature type="transmembrane region" description="Helical" evidence="1">
    <location>
        <begin position="74"/>
        <end position="94"/>
    </location>
</feature>
<feature type="transmembrane region" description="Helical" evidence="1">
    <location>
        <begin position="115"/>
        <end position="135"/>
    </location>
</feature>
<name>A0A7W7QJF6_9ACTN</name>
<dbReference type="EMBL" id="JACHJP010000001">
    <property type="protein sequence ID" value="MBB4914186.1"/>
    <property type="molecule type" value="Genomic_DNA"/>
</dbReference>
<keyword evidence="1" id="KW-0812">Transmembrane</keyword>
<feature type="transmembrane region" description="Helical" evidence="1">
    <location>
        <begin position="317"/>
        <end position="333"/>
    </location>
</feature>
<gene>
    <name evidence="2" type="ORF">FHS44_001258</name>
</gene>
<feature type="transmembrane region" description="Helical" evidence="1">
    <location>
        <begin position="339"/>
        <end position="358"/>
    </location>
</feature>
<keyword evidence="3" id="KW-1185">Reference proteome</keyword>
<keyword evidence="1" id="KW-0472">Membrane</keyword>
<feature type="transmembrane region" description="Helical" evidence="1">
    <location>
        <begin position="141"/>
        <end position="166"/>
    </location>
</feature>
<comment type="caution">
    <text evidence="2">The sequence shown here is derived from an EMBL/GenBank/DDBJ whole genome shotgun (WGS) entry which is preliminary data.</text>
</comment>